<sequence>MGRGADACPAAVRRTGGTGPAATVLFPTEGPPVSAVSVLRTVATPKKALAGAALAAAACGTLMAAAPAQAATTGGATPAQSTAKKMIGDSAQYQCFSKIVQHESNWNPRATNASSGAYGLVQALPGSKMASAGSDWKTNPATQIQWGLDYMKDRYGSPCGAWDFWQSNGWY</sequence>
<dbReference type="InterPro" id="IPR008258">
    <property type="entry name" value="Transglycosylase_SLT_dom_1"/>
</dbReference>
<dbReference type="EMBL" id="GG657758">
    <property type="protein sequence ID" value="EFL41583.1"/>
    <property type="molecule type" value="Genomic_DNA"/>
</dbReference>
<reference evidence="2" key="1">
    <citation type="submission" date="2009-02" db="EMBL/GenBank/DDBJ databases">
        <title>Annotation of Streptomyces griseoflavus strain Tu4000.</title>
        <authorList>
            <consortium name="The Broad Institute Genome Sequencing Platform"/>
            <consortium name="Broad Institute Microbial Sequencing Center"/>
            <person name="Fischbach M."/>
            <person name="Godfrey P."/>
            <person name="Ward D."/>
            <person name="Young S."/>
            <person name="Zeng Q."/>
            <person name="Koehrsen M."/>
            <person name="Alvarado L."/>
            <person name="Berlin A.M."/>
            <person name="Bochicchio J."/>
            <person name="Borenstein D."/>
            <person name="Chapman S.B."/>
            <person name="Chen Z."/>
            <person name="Engels R."/>
            <person name="Freedman E."/>
            <person name="Gellesch M."/>
            <person name="Goldberg J."/>
            <person name="Griggs A."/>
            <person name="Gujja S."/>
            <person name="Heilman E.R."/>
            <person name="Heiman D.I."/>
            <person name="Hepburn T.A."/>
            <person name="Howarth C."/>
            <person name="Jen D."/>
            <person name="Larson L."/>
            <person name="Lewis B."/>
            <person name="Mehta T."/>
            <person name="Park D."/>
            <person name="Pearson M."/>
            <person name="Richards J."/>
            <person name="Roberts A."/>
            <person name="Saif S."/>
            <person name="Shea T.D."/>
            <person name="Shenoy N."/>
            <person name="Sisk P."/>
            <person name="Stolte C."/>
            <person name="Sykes S.N."/>
            <person name="Thomson T."/>
            <person name="Walk T."/>
            <person name="White J."/>
            <person name="Yandava C."/>
            <person name="Straight P."/>
            <person name="Clardy J."/>
            <person name="Hung D."/>
            <person name="Kolter R."/>
            <person name="Mekalanos J."/>
            <person name="Walker S."/>
            <person name="Walsh C.T."/>
            <person name="Wieland-Brown L.C."/>
            <person name="Haas B."/>
            <person name="Nusbaum C."/>
            <person name="Birren B."/>
        </authorList>
    </citation>
    <scope>NUCLEOTIDE SEQUENCE [LARGE SCALE GENOMIC DNA]</scope>
    <source>
        <strain evidence="2">Tu4000</strain>
    </source>
</reference>
<keyword evidence="3" id="KW-1185">Reference proteome</keyword>
<dbReference type="OrthoDB" id="9766277at2"/>
<dbReference type="Gene3D" id="1.10.530.10">
    <property type="match status" value="1"/>
</dbReference>
<evidence type="ECO:0000313" key="2">
    <source>
        <dbReference type="EMBL" id="EFL41583.1"/>
    </source>
</evidence>
<name>D9XK44_9ACTN</name>
<proteinExistence type="predicted"/>
<dbReference type="SUPFAM" id="SSF53955">
    <property type="entry name" value="Lysozyme-like"/>
    <property type="match status" value="1"/>
</dbReference>
<dbReference type="Pfam" id="PF01464">
    <property type="entry name" value="SLT"/>
    <property type="match status" value="1"/>
</dbReference>
<dbReference type="Proteomes" id="UP000002968">
    <property type="component" value="Unassembled WGS sequence"/>
</dbReference>
<dbReference type="eggNOG" id="COG0741">
    <property type="taxonomic scope" value="Bacteria"/>
</dbReference>
<gene>
    <name evidence="2" type="ORF">SSRG_04387</name>
</gene>
<dbReference type="HOGENOM" id="CLU_059319_4_0_11"/>
<organism evidence="2 3">
    <name type="scientific">Streptomyces griseoflavus Tu4000</name>
    <dbReference type="NCBI Taxonomy" id="467200"/>
    <lineage>
        <taxon>Bacteria</taxon>
        <taxon>Bacillati</taxon>
        <taxon>Actinomycetota</taxon>
        <taxon>Actinomycetes</taxon>
        <taxon>Kitasatosporales</taxon>
        <taxon>Streptomycetaceae</taxon>
        <taxon>Streptomyces</taxon>
    </lineage>
</organism>
<protein>
    <submittedName>
        <fullName evidence="2">Secreted protein</fullName>
    </submittedName>
</protein>
<accession>D9XK44</accession>
<dbReference type="InterPro" id="IPR023346">
    <property type="entry name" value="Lysozyme-like_dom_sf"/>
</dbReference>
<feature type="domain" description="Transglycosylase SLT" evidence="1">
    <location>
        <begin position="92"/>
        <end position="158"/>
    </location>
</feature>
<dbReference type="AlphaFoldDB" id="D9XK44"/>
<evidence type="ECO:0000259" key="1">
    <source>
        <dbReference type="Pfam" id="PF01464"/>
    </source>
</evidence>
<dbReference type="STRING" id="467200.SSRG_04387"/>
<evidence type="ECO:0000313" key="3">
    <source>
        <dbReference type="Proteomes" id="UP000002968"/>
    </source>
</evidence>
<dbReference type="CDD" id="cd00254">
    <property type="entry name" value="LT-like"/>
    <property type="match status" value="1"/>
</dbReference>